<keyword evidence="11" id="KW-1185">Reference proteome</keyword>
<evidence type="ECO:0000259" key="8">
    <source>
        <dbReference type="Pfam" id="PF07282"/>
    </source>
</evidence>
<dbReference type="EMBL" id="JAMTCD010000020">
    <property type="protein sequence ID" value="MCT7942988.1"/>
    <property type="molecule type" value="Genomic_DNA"/>
</dbReference>
<gene>
    <name evidence="10" type="ORF">NE535_14500</name>
</gene>
<dbReference type="Pfam" id="PF07282">
    <property type="entry name" value="Cas12f1-like_TNB"/>
    <property type="match status" value="1"/>
</dbReference>
<dbReference type="InterPro" id="IPR010095">
    <property type="entry name" value="Cas12f1-like_TNB"/>
</dbReference>
<feature type="domain" description="Transposase putative helix-turn-helix" evidence="9">
    <location>
        <begin position="1"/>
        <end position="38"/>
    </location>
</feature>
<dbReference type="GO" id="GO:0046872">
    <property type="term" value="F:metal ion binding"/>
    <property type="evidence" value="ECO:0007669"/>
    <property type="project" value="UniProtKB-KW"/>
</dbReference>
<organism evidence="10 11">
    <name type="scientific">Shewanella holmiensis</name>
    <dbReference type="NCBI Taxonomy" id="2952222"/>
    <lineage>
        <taxon>Bacteria</taxon>
        <taxon>Pseudomonadati</taxon>
        <taxon>Pseudomonadota</taxon>
        <taxon>Gammaproteobacteria</taxon>
        <taxon>Alteromonadales</taxon>
        <taxon>Shewanellaceae</taxon>
        <taxon>Shewanella</taxon>
    </lineage>
</organism>
<keyword evidence="4" id="KW-0862">Zinc</keyword>
<feature type="domain" description="Cas12f1-like TNB" evidence="8">
    <location>
        <begin position="339"/>
        <end position="405"/>
    </location>
</feature>
<proteinExistence type="inferred from homology"/>
<dbReference type="InterPro" id="IPR001959">
    <property type="entry name" value="Transposase"/>
</dbReference>
<comment type="caution">
    <text evidence="10">The sequence shown here is derived from an EMBL/GenBank/DDBJ whole genome shotgun (WGS) entry which is preliminary data.</text>
</comment>
<evidence type="ECO:0000313" key="10">
    <source>
        <dbReference type="EMBL" id="MCT7942988.1"/>
    </source>
</evidence>
<dbReference type="AlphaFoldDB" id="A0A9X2WP81"/>
<dbReference type="RefSeq" id="WP_261299334.1">
    <property type="nucleotide sequence ID" value="NZ_JAMTCD010000020.1"/>
</dbReference>
<evidence type="ECO:0000256" key="1">
    <source>
        <dbReference type="ARBA" id="ARBA00008761"/>
    </source>
</evidence>
<dbReference type="InterPro" id="IPR021027">
    <property type="entry name" value="Transposase_put_HTH"/>
</dbReference>
<keyword evidence="6" id="KW-0233">DNA recombination</keyword>
<evidence type="ECO:0000256" key="5">
    <source>
        <dbReference type="ARBA" id="ARBA00023125"/>
    </source>
</evidence>
<dbReference type="Pfam" id="PF12323">
    <property type="entry name" value="HTH_OrfB_IS605"/>
    <property type="match status" value="1"/>
</dbReference>
<keyword evidence="5" id="KW-0238">DNA-binding</keyword>
<evidence type="ECO:0000259" key="9">
    <source>
        <dbReference type="Pfam" id="PF12323"/>
    </source>
</evidence>
<dbReference type="Proteomes" id="UP001155546">
    <property type="component" value="Unassembled WGS sequence"/>
</dbReference>
<reference evidence="10" key="1">
    <citation type="journal article" date="2023" name="Int. J. Syst. Evol. Microbiol.">
        <title>&lt;i&gt;Shewanella septentrionalis&lt;/i&gt; sp. nov. and &lt;i&gt;Shewanella holmiensis&lt;/i&gt; sp. nov., isolated from Baltic Sea water and sediments.</title>
        <authorList>
            <person name="Martin-Rodriguez A.J."/>
            <person name="Thorell K."/>
            <person name="Joffre E."/>
            <person name="Jensie-Markopoulos S."/>
            <person name="Moore E.R.B."/>
            <person name="Sjoling A."/>
        </authorList>
    </citation>
    <scope>NUCLEOTIDE SEQUENCE</scope>
    <source>
        <strain evidence="10">SP1S2-7</strain>
    </source>
</reference>
<protein>
    <submittedName>
        <fullName evidence="10">Transposase</fullName>
    </submittedName>
</protein>
<dbReference type="GO" id="GO:0032196">
    <property type="term" value="P:transposition"/>
    <property type="evidence" value="ECO:0007669"/>
    <property type="project" value="UniProtKB-KW"/>
</dbReference>
<dbReference type="GO" id="GO:0006310">
    <property type="term" value="P:DNA recombination"/>
    <property type="evidence" value="ECO:0007669"/>
    <property type="project" value="UniProtKB-KW"/>
</dbReference>
<accession>A0A9X2WP81</accession>
<feature type="domain" description="Probable transposase IS891/IS1136/IS1341" evidence="7">
    <location>
        <begin position="194"/>
        <end position="312"/>
    </location>
</feature>
<dbReference type="Pfam" id="PF01385">
    <property type="entry name" value="OrfB_IS605"/>
    <property type="match status" value="1"/>
</dbReference>
<evidence type="ECO:0000256" key="4">
    <source>
        <dbReference type="ARBA" id="ARBA00022833"/>
    </source>
</evidence>
<name>A0A9X2WP81_9GAMM</name>
<evidence type="ECO:0000256" key="6">
    <source>
        <dbReference type="ARBA" id="ARBA00023172"/>
    </source>
</evidence>
<comment type="similarity">
    <text evidence="1">In the C-terminal section; belongs to the transposase 35 family.</text>
</comment>
<evidence type="ECO:0000259" key="7">
    <source>
        <dbReference type="Pfam" id="PF01385"/>
    </source>
</evidence>
<sequence>MKIEKAYKFKLEPTPEQAEKLAQMAGCGRVVFNDSLEHVLNIIKKSIPITDKKALYKHLNDLSYQDRKLLKKSFPNSAFLNKQLTSWKKLNHREWLDDAFTDCLQQRQRDFVKALDGWSKGKRGFPIWRTRKLAHHSTMLFPAPKKQISIQNRHVKLPNGLGMVKYRNSQPVIGELRNATVSLNAVGEWHISIMCLVDIELPTHVQGEMTGIDMGIAKNMTLSTDCCGNEGVFEGVHSFRTYQEKLAVEQRKLSRKVLGSENWKKQNHKVNKLHQRIASIRNDYQHKATTEISKNHAMVICEALKVANMSKSAKGDSENHGKNVAAKSGLNKSILDQCWGELRRQLEYKMRWKGGIYGEINPRNTSRECACCGHIEKHNRKTQAAFICQSCGYSDNADKNAAKVILMRYLRELEQAAQ</sequence>
<dbReference type="NCBIfam" id="NF040570">
    <property type="entry name" value="guided_TnpB"/>
    <property type="match status" value="1"/>
</dbReference>
<keyword evidence="3" id="KW-0479">Metal-binding</keyword>
<evidence type="ECO:0000256" key="2">
    <source>
        <dbReference type="ARBA" id="ARBA00022578"/>
    </source>
</evidence>
<evidence type="ECO:0000313" key="11">
    <source>
        <dbReference type="Proteomes" id="UP001155546"/>
    </source>
</evidence>
<dbReference type="GO" id="GO:0003677">
    <property type="term" value="F:DNA binding"/>
    <property type="evidence" value="ECO:0007669"/>
    <property type="project" value="UniProtKB-KW"/>
</dbReference>
<evidence type="ECO:0000256" key="3">
    <source>
        <dbReference type="ARBA" id="ARBA00022723"/>
    </source>
</evidence>
<keyword evidence="2" id="KW-0815">Transposition</keyword>